<feature type="transmembrane region" description="Helical" evidence="6">
    <location>
        <begin position="112"/>
        <end position="133"/>
    </location>
</feature>
<evidence type="ECO:0000256" key="3">
    <source>
        <dbReference type="ARBA" id="ARBA00022989"/>
    </source>
</evidence>
<proteinExistence type="predicted"/>
<feature type="transmembrane region" description="Helical" evidence="6">
    <location>
        <begin position="63"/>
        <end position="79"/>
    </location>
</feature>
<feature type="transmembrane region" description="Helical" evidence="6">
    <location>
        <begin position="259"/>
        <end position="283"/>
    </location>
</feature>
<dbReference type="SUPFAM" id="SSF52091">
    <property type="entry name" value="SpoIIaa-like"/>
    <property type="match status" value="1"/>
</dbReference>
<reference evidence="9" key="1">
    <citation type="journal article" date="2019" name="Int. J. Syst. Evol. Microbiol.">
        <title>The Global Catalogue of Microorganisms (GCM) 10K type strain sequencing project: providing services to taxonomists for standard genome sequencing and annotation.</title>
        <authorList>
            <consortium name="The Broad Institute Genomics Platform"/>
            <consortium name="The Broad Institute Genome Sequencing Center for Infectious Disease"/>
            <person name="Wu L."/>
            <person name="Ma J."/>
        </authorList>
    </citation>
    <scope>NUCLEOTIDE SEQUENCE [LARGE SCALE GENOMIC DNA]</scope>
    <source>
        <strain evidence="9">DFY28</strain>
    </source>
</reference>
<feature type="transmembrane region" description="Helical" evidence="6">
    <location>
        <begin position="396"/>
        <end position="422"/>
    </location>
</feature>
<evidence type="ECO:0000256" key="1">
    <source>
        <dbReference type="ARBA" id="ARBA00004141"/>
    </source>
</evidence>
<feature type="transmembrane region" description="Helical" evidence="6">
    <location>
        <begin position="36"/>
        <end position="57"/>
    </location>
</feature>
<evidence type="ECO:0000256" key="5">
    <source>
        <dbReference type="SAM" id="MobiDB-lite"/>
    </source>
</evidence>
<feature type="transmembrane region" description="Helical" evidence="6">
    <location>
        <begin position="86"/>
        <end position="106"/>
    </location>
</feature>
<evidence type="ECO:0000256" key="4">
    <source>
        <dbReference type="ARBA" id="ARBA00023136"/>
    </source>
</evidence>
<dbReference type="PROSITE" id="PS50801">
    <property type="entry name" value="STAS"/>
    <property type="match status" value="1"/>
</dbReference>
<feature type="transmembrane region" description="Helical" evidence="6">
    <location>
        <begin position="338"/>
        <end position="359"/>
    </location>
</feature>
<dbReference type="EMBL" id="JBHSQI010000005">
    <property type="protein sequence ID" value="MFC6154350.1"/>
    <property type="molecule type" value="Genomic_DNA"/>
</dbReference>
<comment type="subcellular location">
    <subcellularLocation>
        <location evidence="1">Membrane</location>
        <topology evidence="1">Multi-pass membrane protein</topology>
    </subcellularLocation>
</comment>
<dbReference type="RefSeq" id="WP_128221476.1">
    <property type="nucleotide sequence ID" value="NZ_CP034929.1"/>
</dbReference>
<dbReference type="CDD" id="cd07042">
    <property type="entry name" value="STAS_SulP_like_sulfate_transporter"/>
    <property type="match status" value="1"/>
</dbReference>
<feature type="transmembrane region" description="Helical" evidence="6">
    <location>
        <begin position="189"/>
        <end position="208"/>
    </location>
</feature>
<name>A0ABW1R157_9ACTN</name>
<feature type="transmembrane region" description="Helical" evidence="6">
    <location>
        <begin position="365"/>
        <end position="384"/>
    </location>
</feature>
<dbReference type="InterPro" id="IPR036513">
    <property type="entry name" value="STAS_dom_sf"/>
</dbReference>
<protein>
    <submittedName>
        <fullName evidence="8">SulP family inorganic anion transporter</fullName>
    </submittedName>
</protein>
<dbReference type="Gene3D" id="3.30.750.24">
    <property type="entry name" value="STAS domain"/>
    <property type="match status" value="1"/>
</dbReference>
<dbReference type="PANTHER" id="PTHR11814">
    <property type="entry name" value="SULFATE TRANSPORTER"/>
    <property type="match status" value="1"/>
</dbReference>
<evidence type="ECO:0000313" key="8">
    <source>
        <dbReference type="EMBL" id="MFC6154350.1"/>
    </source>
</evidence>
<evidence type="ECO:0000259" key="7">
    <source>
        <dbReference type="PROSITE" id="PS50801"/>
    </source>
</evidence>
<evidence type="ECO:0000256" key="2">
    <source>
        <dbReference type="ARBA" id="ARBA00022692"/>
    </source>
</evidence>
<comment type="caution">
    <text evidence="8">The sequence shown here is derived from an EMBL/GenBank/DDBJ whole genome shotgun (WGS) entry which is preliminary data.</text>
</comment>
<sequence length="591" mass="60241">MSAAGPERSGERRHPDPRGRVRLLPGLNRSNAARELLAGLTLVAISVPLNIGYAQIAGLPPSSGLYALIVPSLLFALLASTRQVVVAPDAAAAAMVGASLVGTGAAAGTDDLAVLAAAQAVLGGLLFLVCAKLKLGFVGRYLSRPVLVGFIAGLAAQVMLGQVAKMLGLKLEREGFFPQVGELVSSLEGTHLTSVLLSLGCLAVLLGGRRWRRRFPWALVVMVGTTVLTAALGLADHGVSVLGEVPSGLPSFAFPAVGWSAWVALFPAACALTAVTMAEGLLVSRSYALTHHHPVNLDRDLAAFGAANIGSGLSGGFTIGSSTSRTAAMDEAGARTQLPLVVLAVVSVLLLAFGTGLLALVPSPAIGATVAVAVLELLGIGTLADLARRSPDECTVAVVCLLGVLVLGPVAGLSVAFFLALLNLVRRSSSSPGVVLVDPRTDGHPTESGSDSGHGSTSTSGTGGSAGSDVVDGSVVLRIGGSIHFANADALDEQVRAVAAREDVTRILLDLSVTSDVDVTGAERLSACVAAVTRGGVRVELTRIGDPLSRRLTRLGLFDDLVRHPTNRAALAPDSLAPGPLTPDDETDPDR</sequence>
<dbReference type="Proteomes" id="UP001596098">
    <property type="component" value="Unassembled WGS sequence"/>
</dbReference>
<keyword evidence="9" id="KW-1185">Reference proteome</keyword>
<keyword evidence="3 6" id="KW-1133">Transmembrane helix</keyword>
<dbReference type="InterPro" id="IPR002645">
    <property type="entry name" value="STAS_dom"/>
</dbReference>
<organism evidence="8 9">
    <name type="scientific">Nocardioides yefusunii</name>
    <dbReference type="NCBI Taxonomy" id="2500546"/>
    <lineage>
        <taxon>Bacteria</taxon>
        <taxon>Bacillati</taxon>
        <taxon>Actinomycetota</taxon>
        <taxon>Actinomycetes</taxon>
        <taxon>Propionibacteriales</taxon>
        <taxon>Nocardioidaceae</taxon>
        <taxon>Nocardioides</taxon>
    </lineage>
</organism>
<evidence type="ECO:0000313" key="9">
    <source>
        <dbReference type="Proteomes" id="UP001596098"/>
    </source>
</evidence>
<accession>A0ABW1R157</accession>
<feature type="domain" description="STAS" evidence="7">
    <location>
        <begin position="464"/>
        <end position="562"/>
    </location>
</feature>
<feature type="region of interest" description="Disordered" evidence="5">
    <location>
        <begin position="569"/>
        <end position="591"/>
    </location>
</feature>
<gene>
    <name evidence="8" type="ORF">ACFPWU_11840</name>
</gene>
<evidence type="ECO:0000256" key="6">
    <source>
        <dbReference type="SAM" id="Phobius"/>
    </source>
</evidence>
<feature type="transmembrane region" description="Helical" evidence="6">
    <location>
        <begin position="215"/>
        <end position="239"/>
    </location>
</feature>
<keyword evidence="2 6" id="KW-0812">Transmembrane</keyword>
<feature type="compositionally biased region" description="Basic and acidic residues" evidence="5">
    <location>
        <begin position="8"/>
        <end position="19"/>
    </location>
</feature>
<feature type="transmembrane region" description="Helical" evidence="6">
    <location>
        <begin position="145"/>
        <end position="169"/>
    </location>
</feature>
<dbReference type="Pfam" id="PF00916">
    <property type="entry name" value="Sulfate_transp"/>
    <property type="match status" value="1"/>
</dbReference>
<feature type="compositionally biased region" description="Low complexity" evidence="5">
    <location>
        <begin position="448"/>
        <end position="460"/>
    </location>
</feature>
<dbReference type="Pfam" id="PF01740">
    <property type="entry name" value="STAS"/>
    <property type="match status" value="1"/>
</dbReference>
<keyword evidence="4 6" id="KW-0472">Membrane</keyword>
<dbReference type="InterPro" id="IPR001902">
    <property type="entry name" value="SLC26A/SulP_fam"/>
</dbReference>
<dbReference type="InterPro" id="IPR011547">
    <property type="entry name" value="SLC26A/SulP_dom"/>
</dbReference>
<feature type="region of interest" description="Disordered" evidence="5">
    <location>
        <begin position="1"/>
        <end position="24"/>
    </location>
</feature>
<feature type="region of interest" description="Disordered" evidence="5">
    <location>
        <begin position="432"/>
        <end position="467"/>
    </location>
</feature>